<keyword evidence="1 7" id="KW-0732">Signal</keyword>
<keyword evidence="6" id="KW-1133">Transmembrane helix</keyword>
<evidence type="ECO:0000313" key="10">
    <source>
        <dbReference type="EMBL" id="KAK7487732.1"/>
    </source>
</evidence>
<dbReference type="Gene3D" id="2.10.70.10">
    <property type="entry name" value="Complement Module, domain 1"/>
    <property type="match status" value="2"/>
</dbReference>
<evidence type="ECO:0000256" key="4">
    <source>
        <dbReference type="PROSITE-ProRule" id="PRU00302"/>
    </source>
</evidence>
<keyword evidence="11" id="KW-1185">Reference proteome</keyword>
<feature type="compositionally biased region" description="Low complexity" evidence="5">
    <location>
        <begin position="1094"/>
        <end position="1108"/>
    </location>
</feature>
<feature type="compositionally biased region" description="Low complexity" evidence="5">
    <location>
        <begin position="923"/>
        <end position="934"/>
    </location>
</feature>
<keyword evidence="4" id="KW-0768">Sushi</keyword>
<evidence type="ECO:0000256" key="1">
    <source>
        <dbReference type="ARBA" id="ARBA00022729"/>
    </source>
</evidence>
<keyword evidence="6" id="KW-0472">Membrane</keyword>
<feature type="chain" id="PRO_5044778274" description="CUB domain-containing protein" evidence="7">
    <location>
        <begin position="39"/>
        <end position="1435"/>
    </location>
</feature>
<feature type="compositionally biased region" description="Basic and acidic residues" evidence="5">
    <location>
        <begin position="1046"/>
        <end position="1055"/>
    </location>
</feature>
<feature type="region of interest" description="Disordered" evidence="5">
    <location>
        <begin position="813"/>
        <end position="1405"/>
    </location>
</feature>
<dbReference type="PANTHER" id="PTHR45656:SF4">
    <property type="entry name" value="PROTEIN CBR-CLEC-78"/>
    <property type="match status" value="1"/>
</dbReference>
<feature type="compositionally biased region" description="Low complexity" evidence="5">
    <location>
        <begin position="892"/>
        <end position="901"/>
    </location>
</feature>
<evidence type="ECO:0000256" key="7">
    <source>
        <dbReference type="SAM" id="SignalP"/>
    </source>
</evidence>
<proteinExistence type="predicted"/>
<dbReference type="EMBL" id="JACVVK020000160">
    <property type="protein sequence ID" value="KAK7487732.1"/>
    <property type="molecule type" value="Genomic_DNA"/>
</dbReference>
<feature type="compositionally biased region" description="Polar residues" evidence="5">
    <location>
        <begin position="1188"/>
        <end position="1197"/>
    </location>
</feature>
<feature type="compositionally biased region" description="Polar residues" evidence="5">
    <location>
        <begin position="436"/>
        <end position="454"/>
    </location>
</feature>
<dbReference type="CDD" id="cd00041">
    <property type="entry name" value="CUB"/>
    <property type="match status" value="1"/>
</dbReference>
<feature type="domain" description="Sushi" evidence="9">
    <location>
        <begin position="177"/>
        <end position="243"/>
    </location>
</feature>
<dbReference type="Proteomes" id="UP001519460">
    <property type="component" value="Unassembled WGS sequence"/>
</dbReference>
<feature type="compositionally biased region" description="Basic and acidic residues" evidence="5">
    <location>
        <begin position="1023"/>
        <end position="1039"/>
    </location>
</feature>
<accession>A0ABD0KL17</accession>
<keyword evidence="3" id="KW-1015">Disulfide bond</keyword>
<sequence>MTLQPRTLPHSLAVNRLHWPLPASWIVTLFFLAHRATAADSSCDFTLTGSYGSVRSPDYPRTYPANLDCQWHIAPNVTSSSTSPGGMTLSFEYFFTQPQADQPGVEQLMVYQTDPSGVMPGAQPFRTFSGKVRANAVITSTSSELWLLFRSSSSPPPPGPEVPGFSIVYLIRQSDNIACDDPGTPLHGSKAPGGNYSLGSVVQFQCDAGYRLDGSSSVTCIIGSQGASGFGPKWSAPIPQCLSSCPTPPTISHGSFHKDTDSLEVNATVTYSCDEPYLTQNATQLTCVVSDAGAPAWNSPPPTCRIPDCHTWKDIRLNRPSWVLVHPSYPQDVVLGGSRLCHWTITVAAGKAINFNVSYIDIPRDAIFKLTDQTTQTDLLSVSGVAEARYQFPLNVTSAGSTVVAVYVGIGQNSTGKRGFYVSYKTVDSSSQPVFFSSTTQKPSLRTTPITFNTDHPGPSSEKVPPESSDEGDDSTAVKIAVGVIVPLVVLALIVIGVVYWMYRKKYPVRMILGRDFGKFSNPSYRAPSKPHTLVRDDAEEFFQQTQPGGPGGHPNISLIISGDGRESSAQYQNVAFVFDSGDADEEEVERRFRERKAYLFKKAEDSADGGNTRDDKAALVKGSKDSGDTADGGEDERGRDNAGFVSDVDETDGDATRRSKTKTGGRSASNTDVEETSDSSEGENGDEYTVPVPAEDRRRPPPSPPSSEEGSATTPQKEEVEYHAGMTVKQFLEMVKSREKRALSDTPRERAGSFNRYDQSMSARRRSQSVDTALEPTHLMRLTDRFKANVSVLRTSSDAGRYDKTSLLRVNQTVADADGEPKLMPEQGKTEEAEQNKDNDQPADDGRLQSRVSDEEAIPGAKEHHRDEETVETTSEAGADENDNDSDRNSADAGSLSDQDSSSDSELELQTQHAGRGRGKGSLSNLLTDSNSSPVGHSDSDVAVPAPPGDAMPENAVANGEGASADGDAEIIYDDIYPGDERNKETPSLRVPDGSQTCGNETDVEDRENDEKALSSENSDSSSDKEGGQNADFIREKSLSSGEARGNDNLESGDRPSATGEKADVAGTPDRQISTDEEGVVVLSRNGHRVDWSDSASSSSDSVPQDSPAIAVDQPADPAQCGRAGEHDFDAAREDTNAEDRPGAAAAQVASAHEEGSDRYSIKTNSSFSSIRSGDAENVSLSADEMTFSNPLSEVGNQEDGVRSAPRNISPPFDGDSESDSEESTTGLYANWSPADAERESAPKVQVVPGVTFSDISSESASPAASDPDSDDDGDGKLRYTNTPKPSSGDNPSPPPLHFDTEVRRESPSRFRDSDGAQMPTPLQFLPPAFSKTTSTGADETQQASRPKGLAALGKLSASLSNPDDSGSDDDLELTEEDIEAALSSTDSSEEENEGSLTFGAAGALTVKPSPVTVSADPATTFVFSEENESDIDV</sequence>
<dbReference type="Gene3D" id="2.60.120.290">
    <property type="entry name" value="Spermadhesin, CUB domain"/>
    <property type="match status" value="2"/>
</dbReference>
<comment type="caution">
    <text evidence="10">The sequence shown here is derived from an EMBL/GenBank/DDBJ whole genome shotgun (WGS) entry which is preliminary data.</text>
</comment>
<keyword evidence="6" id="KW-0812">Transmembrane</keyword>
<feature type="compositionally biased region" description="Acidic residues" evidence="5">
    <location>
        <begin position="673"/>
        <end position="687"/>
    </location>
</feature>
<gene>
    <name evidence="10" type="ORF">BaRGS_00020999</name>
</gene>
<organism evidence="10 11">
    <name type="scientific">Batillaria attramentaria</name>
    <dbReference type="NCBI Taxonomy" id="370345"/>
    <lineage>
        <taxon>Eukaryota</taxon>
        <taxon>Metazoa</taxon>
        <taxon>Spiralia</taxon>
        <taxon>Lophotrochozoa</taxon>
        <taxon>Mollusca</taxon>
        <taxon>Gastropoda</taxon>
        <taxon>Caenogastropoda</taxon>
        <taxon>Sorbeoconcha</taxon>
        <taxon>Cerithioidea</taxon>
        <taxon>Batillariidae</taxon>
        <taxon>Batillaria</taxon>
    </lineage>
</organism>
<evidence type="ECO:0000259" key="9">
    <source>
        <dbReference type="PROSITE" id="PS50923"/>
    </source>
</evidence>
<feature type="region of interest" description="Disordered" evidence="5">
    <location>
        <begin position="738"/>
        <end position="777"/>
    </location>
</feature>
<dbReference type="SMART" id="SM00042">
    <property type="entry name" value="CUB"/>
    <property type="match status" value="2"/>
</dbReference>
<feature type="compositionally biased region" description="Low complexity" evidence="5">
    <location>
        <begin position="1255"/>
        <end position="1268"/>
    </location>
</feature>
<feature type="compositionally biased region" description="Polar residues" evidence="5">
    <location>
        <begin position="1163"/>
        <end position="1173"/>
    </location>
</feature>
<feature type="compositionally biased region" description="Basic and acidic residues" evidence="5">
    <location>
        <begin position="1153"/>
        <end position="1162"/>
    </location>
</feature>
<evidence type="ECO:0000256" key="2">
    <source>
        <dbReference type="ARBA" id="ARBA00022737"/>
    </source>
</evidence>
<dbReference type="InterPro" id="IPR000436">
    <property type="entry name" value="Sushi_SCR_CCP_dom"/>
</dbReference>
<evidence type="ECO:0000256" key="6">
    <source>
        <dbReference type="SAM" id="Phobius"/>
    </source>
</evidence>
<feature type="compositionally biased region" description="Basic and acidic residues" evidence="5">
    <location>
        <begin position="1125"/>
        <end position="1143"/>
    </location>
</feature>
<dbReference type="SUPFAM" id="SSF57535">
    <property type="entry name" value="Complement control module/SCR domain"/>
    <property type="match status" value="2"/>
</dbReference>
<feature type="compositionally biased region" description="Basic and acidic residues" evidence="5">
    <location>
        <begin position="1300"/>
        <end position="1316"/>
    </location>
</feature>
<reference evidence="10 11" key="1">
    <citation type="journal article" date="2023" name="Sci. Data">
        <title>Genome assembly of the Korean intertidal mud-creeper Batillaria attramentaria.</title>
        <authorList>
            <person name="Patra A.K."/>
            <person name="Ho P.T."/>
            <person name="Jun S."/>
            <person name="Lee S.J."/>
            <person name="Kim Y."/>
            <person name="Won Y.J."/>
        </authorList>
    </citation>
    <scope>NUCLEOTIDE SEQUENCE [LARGE SCALE GENOMIC DNA]</scope>
    <source>
        <strain evidence="10">Wonlab-2016</strain>
    </source>
</reference>
<dbReference type="InterPro" id="IPR051277">
    <property type="entry name" value="SEZ6_CSMD_C4BPB_Regulators"/>
</dbReference>
<feature type="compositionally biased region" description="Polar residues" evidence="5">
    <location>
        <begin position="1281"/>
        <end position="1292"/>
    </location>
</feature>
<dbReference type="Pfam" id="PF00084">
    <property type="entry name" value="Sushi"/>
    <property type="match status" value="2"/>
</dbReference>
<keyword evidence="2" id="KW-0677">Repeat</keyword>
<feature type="compositionally biased region" description="Basic and acidic residues" evidence="5">
    <location>
        <begin position="820"/>
        <end position="855"/>
    </location>
</feature>
<dbReference type="PROSITE" id="PS01180">
    <property type="entry name" value="CUB"/>
    <property type="match status" value="1"/>
</dbReference>
<comment type="caution">
    <text evidence="4">Lacks conserved residue(s) required for the propagation of feature annotation.</text>
</comment>
<name>A0ABD0KL17_9CAEN</name>
<dbReference type="SMART" id="SM00032">
    <property type="entry name" value="CCP"/>
    <property type="match status" value="2"/>
</dbReference>
<feature type="signal peptide" evidence="7">
    <location>
        <begin position="1"/>
        <end position="38"/>
    </location>
</feature>
<evidence type="ECO:0008006" key="12">
    <source>
        <dbReference type="Google" id="ProtNLM"/>
    </source>
</evidence>
<dbReference type="InterPro" id="IPR035976">
    <property type="entry name" value="Sushi/SCR/CCP_sf"/>
</dbReference>
<feature type="region of interest" description="Disordered" evidence="5">
    <location>
        <begin position="605"/>
        <end position="726"/>
    </location>
</feature>
<protein>
    <recommendedName>
        <fullName evidence="12">CUB domain-containing protein</fullName>
    </recommendedName>
</protein>
<feature type="region of interest" description="Disordered" evidence="5">
    <location>
        <begin position="436"/>
        <end position="473"/>
    </location>
</feature>
<feature type="compositionally biased region" description="Polar residues" evidence="5">
    <location>
        <begin position="1332"/>
        <end position="1346"/>
    </location>
</feature>
<evidence type="ECO:0000313" key="11">
    <source>
        <dbReference type="Proteomes" id="UP001519460"/>
    </source>
</evidence>
<feature type="compositionally biased region" description="Basic and acidic residues" evidence="5">
    <location>
        <begin position="738"/>
        <end position="752"/>
    </location>
</feature>
<evidence type="ECO:0000256" key="5">
    <source>
        <dbReference type="SAM" id="MobiDB-lite"/>
    </source>
</evidence>
<feature type="domain" description="CUB" evidence="8">
    <location>
        <begin position="43"/>
        <end position="172"/>
    </location>
</feature>
<evidence type="ECO:0000259" key="8">
    <source>
        <dbReference type="PROSITE" id="PS01180"/>
    </source>
</evidence>
<feature type="compositionally biased region" description="Basic and acidic residues" evidence="5">
    <location>
        <begin position="605"/>
        <end position="628"/>
    </location>
</feature>
<dbReference type="PANTHER" id="PTHR45656">
    <property type="entry name" value="PROTEIN CBR-CLEC-78"/>
    <property type="match status" value="1"/>
</dbReference>
<dbReference type="SUPFAM" id="SSF49854">
    <property type="entry name" value="Spermadhesin, CUB domain"/>
    <property type="match status" value="2"/>
</dbReference>
<dbReference type="InterPro" id="IPR035914">
    <property type="entry name" value="Sperma_CUB_dom_sf"/>
</dbReference>
<evidence type="ECO:0000256" key="3">
    <source>
        <dbReference type="ARBA" id="ARBA00023157"/>
    </source>
</evidence>
<feature type="compositionally biased region" description="Acidic residues" evidence="5">
    <location>
        <begin position="1367"/>
        <end position="1381"/>
    </location>
</feature>
<feature type="compositionally biased region" description="Low complexity" evidence="5">
    <location>
        <begin position="1349"/>
        <end position="1366"/>
    </location>
</feature>
<dbReference type="PROSITE" id="PS50923">
    <property type="entry name" value="SUSHI"/>
    <property type="match status" value="2"/>
</dbReference>
<dbReference type="InterPro" id="IPR000859">
    <property type="entry name" value="CUB_dom"/>
</dbReference>
<dbReference type="CDD" id="cd00033">
    <property type="entry name" value="CCP"/>
    <property type="match status" value="2"/>
</dbReference>
<feature type="domain" description="Sushi" evidence="9">
    <location>
        <begin position="244"/>
        <end position="306"/>
    </location>
</feature>
<feature type="transmembrane region" description="Helical" evidence="6">
    <location>
        <begin position="480"/>
        <end position="503"/>
    </location>
</feature>
<dbReference type="Pfam" id="PF00431">
    <property type="entry name" value="CUB"/>
    <property type="match status" value="1"/>
</dbReference>